<dbReference type="Pfam" id="PF23055">
    <property type="entry name" value="DUF7041"/>
    <property type="match status" value="1"/>
</dbReference>
<accession>A0A0K2UFE9</accession>
<organism evidence="3">
    <name type="scientific">Lepeophtheirus salmonis</name>
    <name type="common">Salmon louse</name>
    <name type="synonym">Caligus salmonis</name>
    <dbReference type="NCBI Taxonomy" id="72036"/>
    <lineage>
        <taxon>Eukaryota</taxon>
        <taxon>Metazoa</taxon>
        <taxon>Ecdysozoa</taxon>
        <taxon>Arthropoda</taxon>
        <taxon>Crustacea</taxon>
        <taxon>Multicrustacea</taxon>
        <taxon>Hexanauplia</taxon>
        <taxon>Copepoda</taxon>
        <taxon>Siphonostomatoida</taxon>
        <taxon>Caligidae</taxon>
        <taxon>Lepeophtheirus</taxon>
    </lineage>
</organism>
<dbReference type="InterPro" id="IPR055469">
    <property type="entry name" value="DUF7041"/>
</dbReference>
<dbReference type="EMBL" id="HACA01019444">
    <property type="protein sequence ID" value="CDW36805.1"/>
    <property type="molecule type" value="Transcribed_RNA"/>
</dbReference>
<sequence>MARSGQVAEVPLVAGKIKIIPFWPDKPKSWCRQLEAQYRLSKVSEETEKYYHLLSGVDDKVLDLFDDEEESLSDTPYSGLKSKILKEYEISTPDKMEIIF</sequence>
<name>A0A0K2UFE9_LEPSM</name>
<dbReference type="Proteomes" id="UP000675881">
    <property type="component" value="Chromosome 13"/>
</dbReference>
<evidence type="ECO:0000313" key="4">
    <source>
        <dbReference type="Proteomes" id="UP000675881"/>
    </source>
</evidence>
<gene>
    <name evidence="2" type="ORF">LSAA_4239</name>
</gene>
<reference evidence="3" key="1">
    <citation type="submission" date="2014-05" db="EMBL/GenBank/DDBJ databases">
        <authorList>
            <person name="Chronopoulou M."/>
        </authorList>
    </citation>
    <scope>NUCLEOTIDE SEQUENCE</scope>
    <source>
        <tissue evidence="3">Whole organism</tissue>
    </source>
</reference>
<dbReference type="AlphaFoldDB" id="A0A0K2UFE9"/>
<proteinExistence type="predicted"/>
<evidence type="ECO:0000259" key="1">
    <source>
        <dbReference type="Pfam" id="PF23055"/>
    </source>
</evidence>
<evidence type="ECO:0000313" key="2">
    <source>
        <dbReference type="EMBL" id="CAF2830754.1"/>
    </source>
</evidence>
<dbReference type="EMBL" id="HG994592">
    <property type="protein sequence ID" value="CAF2830754.1"/>
    <property type="molecule type" value="Genomic_DNA"/>
</dbReference>
<feature type="domain" description="DUF7041" evidence="1">
    <location>
        <begin position="20"/>
        <end position="95"/>
    </location>
</feature>
<evidence type="ECO:0000313" key="3">
    <source>
        <dbReference type="EMBL" id="CDW36805.1"/>
    </source>
</evidence>
<keyword evidence="4" id="KW-1185">Reference proteome</keyword>
<reference evidence="2" key="2">
    <citation type="submission" date="2021-02" db="EMBL/GenBank/DDBJ databases">
        <authorList>
            <person name="Bekaert M."/>
        </authorList>
    </citation>
    <scope>NUCLEOTIDE SEQUENCE</scope>
    <source>
        <strain evidence="2">IoA-00</strain>
    </source>
</reference>
<protein>
    <submittedName>
        <fullName evidence="2">(salmon louse) hypothetical protein</fullName>
    </submittedName>
</protein>